<keyword evidence="2" id="KW-1185">Reference proteome</keyword>
<proteinExistence type="predicted"/>
<dbReference type="Proteomes" id="UP000271098">
    <property type="component" value="Unassembled WGS sequence"/>
</dbReference>
<gene>
    <name evidence="1" type="ORF">GPUH_LOCUS9296</name>
</gene>
<accession>A0A3P6TVU4</accession>
<evidence type="ECO:0000313" key="1">
    <source>
        <dbReference type="EMBL" id="VDK70488.1"/>
    </source>
</evidence>
<evidence type="ECO:0000313" key="2">
    <source>
        <dbReference type="Proteomes" id="UP000271098"/>
    </source>
</evidence>
<protein>
    <submittedName>
        <fullName evidence="1">Uncharacterized protein</fullName>
    </submittedName>
</protein>
<dbReference type="AlphaFoldDB" id="A0A3P6TVU4"/>
<name>A0A3P6TVU4_9BILA</name>
<sequence>MCRQVFNSSVSLTKNYIVGALLQSVTELVEGQEDSETDASLRFSVW</sequence>
<organism evidence="1 2">
    <name type="scientific">Gongylonema pulchrum</name>
    <dbReference type="NCBI Taxonomy" id="637853"/>
    <lineage>
        <taxon>Eukaryota</taxon>
        <taxon>Metazoa</taxon>
        <taxon>Ecdysozoa</taxon>
        <taxon>Nematoda</taxon>
        <taxon>Chromadorea</taxon>
        <taxon>Rhabditida</taxon>
        <taxon>Spirurina</taxon>
        <taxon>Spiruromorpha</taxon>
        <taxon>Spiruroidea</taxon>
        <taxon>Gongylonematidae</taxon>
        <taxon>Gongylonema</taxon>
    </lineage>
</organism>
<dbReference type="EMBL" id="UYRT01029819">
    <property type="protein sequence ID" value="VDK70488.1"/>
    <property type="molecule type" value="Genomic_DNA"/>
</dbReference>
<reference evidence="1 2" key="1">
    <citation type="submission" date="2018-11" db="EMBL/GenBank/DDBJ databases">
        <authorList>
            <consortium name="Pathogen Informatics"/>
        </authorList>
    </citation>
    <scope>NUCLEOTIDE SEQUENCE [LARGE SCALE GENOMIC DNA]</scope>
</reference>
<dbReference type="OrthoDB" id="5805123at2759"/>